<evidence type="ECO:0000313" key="1">
    <source>
        <dbReference type="EMBL" id="KIJ92045.1"/>
    </source>
</evidence>
<sequence length="71" mass="8210">MHILESKATASSHDSHWLGSQNHLYQCQVQGGLRYTANDLDRWPRTTHSNVRVLTHFTGWTTMCVAHQEDF</sequence>
<accession>A0A0C9WNM0</accession>
<dbReference type="HOGENOM" id="CLU_2740436_0_0_1"/>
<keyword evidence="2" id="KW-1185">Reference proteome</keyword>
<dbReference type="EMBL" id="KN838944">
    <property type="protein sequence ID" value="KIJ92045.1"/>
    <property type="molecule type" value="Genomic_DNA"/>
</dbReference>
<reference evidence="1 2" key="1">
    <citation type="submission" date="2014-04" db="EMBL/GenBank/DDBJ databases">
        <authorList>
            <consortium name="DOE Joint Genome Institute"/>
            <person name="Kuo A."/>
            <person name="Kohler A."/>
            <person name="Nagy L.G."/>
            <person name="Floudas D."/>
            <person name="Copeland A."/>
            <person name="Barry K.W."/>
            <person name="Cichocki N."/>
            <person name="Veneault-Fourrey C."/>
            <person name="LaButti K."/>
            <person name="Lindquist E.A."/>
            <person name="Lipzen A."/>
            <person name="Lundell T."/>
            <person name="Morin E."/>
            <person name="Murat C."/>
            <person name="Sun H."/>
            <person name="Tunlid A."/>
            <person name="Henrissat B."/>
            <person name="Grigoriev I.V."/>
            <person name="Hibbett D.S."/>
            <person name="Martin F."/>
            <person name="Nordberg H.P."/>
            <person name="Cantor M.N."/>
            <person name="Hua S.X."/>
        </authorList>
    </citation>
    <scope>NUCLEOTIDE SEQUENCE [LARGE SCALE GENOMIC DNA]</scope>
    <source>
        <strain evidence="1 2">LaAM-08-1</strain>
    </source>
</reference>
<protein>
    <submittedName>
        <fullName evidence="1">Uncharacterized protein</fullName>
    </submittedName>
</protein>
<evidence type="ECO:0000313" key="2">
    <source>
        <dbReference type="Proteomes" id="UP000054477"/>
    </source>
</evidence>
<gene>
    <name evidence="1" type="ORF">K443DRAFT_685494</name>
</gene>
<dbReference type="AlphaFoldDB" id="A0A0C9WNM0"/>
<dbReference type="Proteomes" id="UP000054477">
    <property type="component" value="Unassembled WGS sequence"/>
</dbReference>
<name>A0A0C9WNM0_9AGAR</name>
<proteinExistence type="predicted"/>
<reference evidence="2" key="2">
    <citation type="submission" date="2015-01" db="EMBL/GenBank/DDBJ databases">
        <title>Evolutionary Origins and Diversification of the Mycorrhizal Mutualists.</title>
        <authorList>
            <consortium name="DOE Joint Genome Institute"/>
            <consortium name="Mycorrhizal Genomics Consortium"/>
            <person name="Kohler A."/>
            <person name="Kuo A."/>
            <person name="Nagy L.G."/>
            <person name="Floudas D."/>
            <person name="Copeland A."/>
            <person name="Barry K.W."/>
            <person name="Cichocki N."/>
            <person name="Veneault-Fourrey C."/>
            <person name="LaButti K."/>
            <person name="Lindquist E.A."/>
            <person name="Lipzen A."/>
            <person name="Lundell T."/>
            <person name="Morin E."/>
            <person name="Murat C."/>
            <person name="Riley R."/>
            <person name="Ohm R."/>
            <person name="Sun H."/>
            <person name="Tunlid A."/>
            <person name="Henrissat B."/>
            <person name="Grigoriev I.V."/>
            <person name="Hibbett D.S."/>
            <person name="Martin F."/>
        </authorList>
    </citation>
    <scope>NUCLEOTIDE SEQUENCE [LARGE SCALE GENOMIC DNA]</scope>
    <source>
        <strain evidence="2">LaAM-08-1</strain>
    </source>
</reference>
<organism evidence="1 2">
    <name type="scientific">Laccaria amethystina LaAM-08-1</name>
    <dbReference type="NCBI Taxonomy" id="1095629"/>
    <lineage>
        <taxon>Eukaryota</taxon>
        <taxon>Fungi</taxon>
        <taxon>Dikarya</taxon>
        <taxon>Basidiomycota</taxon>
        <taxon>Agaricomycotina</taxon>
        <taxon>Agaricomycetes</taxon>
        <taxon>Agaricomycetidae</taxon>
        <taxon>Agaricales</taxon>
        <taxon>Agaricineae</taxon>
        <taxon>Hydnangiaceae</taxon>
        <taxon>Laccaria</taxon>
    </lineage>
</organism>